<accession>A0A6H5IS93</accession>
<keyword evidence="11" id="KW-1185">Reference proteome</keyword>
<evidence type="ECO:0000256" key="1">
    <source>
        <dbReference type="ARBA" id="ARBA00000111"/>
    </source>
</evidence>
<dbReference type="OrthoDB" id="199913at2759"/>
<dbReference type="Gene3D" id="3.40.50.1820">
    <property type="entry name" value="alpha/beta hydrolase"/>
    <property type="match status" value="1"/>
</dbReference>
<dbReference type="Pfam" id="PF00151">
    <property type="entry name" value="Lipase"/>
    <property type="match status" value="1"/>
</dbReference>
<sequence length="415" mass="46967">MKKSHVILRTALVIAALAVTLRIAGGVFLHLIRRNLACWPQQTLTQLQQQLEHQHDEFQIDFHLYRRGNPIGHELLNSSEAFDATRHFRSFDPSKRTFLLSHGFRGPIYGNPMQKLTEKPPPMAHLLYCEYDSRQQDANVILVDWQRGCENTFQYERAVANTQHRQANPLRSRVGVGGGQWGYVHFIGHSLGAHVVSHAAKLLKINDQVLVDRVTGLDPAEPCFEIDEASPLRLSRDSARFVDVLHSAVAHRKHDAFGLLDPLGDADFYINGGTHQPGCQVALVNLMSSVARPVLSIFKSVVPSCASDYCKLTRFVMSGGVCDHFYAVYVFIDSVDDEMKNKHSYLAQPWNLTFDTKEQPVLSQLTSCSANQQCPEMGINAEKYQYSNNRHNVYYVKSDYTVHLSMKDSLMFSMF</sequence>
<dbReference type="EC" id="3.1.1.32" evidence="4"/>
<dbReference type="GO" id="GO:0005615">
    <property type="term" value="C:extracellular space"/>
    <property type="evidence" value="ECO:0007669"/>
    <property type="project" value="TreeGrafter"/>
</dbReference>
<evidence type="ECO:0000256" key="5">
    <source>
        <dbReference type="ARBA" id="ARBA00022525"/>
    </source>
</evidence>
<keyword evidence="5" id="KW-0964">Secreted</keyword>
<evidence type="ECO:0000256" key="3">
    <source>
        <dbReference type="ARBA" id="ARBA00010701"/>
    </source>
</evidence>
<evidence type="ECO:0000256" key="6">
    <source>
        <dbReference type="ARBA" id="ARBA00022801"/>
    </source>
</evidence>
<name>A0A6H5IS93_9HYME</name>
<dbReference type="EMBL" id="CADCXV010000977">
    <property type="protein sequence ID" value="CAB0039722.1"/>
    <property type="molecule type" value="Genomic_DNA"/>
</dbReference>
<dbReference type="GO" id="GO:0016042">
    <property type="term" value="P:lipid catabolic process"/>
    <property type="evidence" value="ECO:0007669"/>
    <property type="project" value="TreeGrafter"/>
</dbReference>
<evidence type="ECO:0000256" key="2">
    <source>
        <dbReference type="ARBA" id="ARBA00004613"/>
    </source>
</evidence>
<evidence type="ECO:0000313" key="11">
    <source>
        <dbReference type="Proteomes" id="UP000479190"/>
    </source>
</evidence>
<evidence type="ECO:0000313" key="10">
    <source>
        <dbReference type="EMBL" id="CAB0039722.1"/>
    </source>
</evidence>
<dbReference type="PANTHER" id="PTHR11610">
    <property type="entry name" value="LIPASE"/>
    <property type="match status" value="1"/>
</dbReference>
<reference evidence="10 11" key="1">
    <citation type="submission" date="2020-02" db="EMBL/GenBank/DDBJ databases">
        <authorList>
            <person name="Ferguson B K."/>
        </authorList>
    </citation>
    <scope>NUCLEOTIDE SEQUENCE [LARGE SCALE GENOMIC DNA]</scope>
</reference>
<dbReference type="GO" id="GO:0008970">
    <property type="term" value="F:phospholipase A1 activity"/>
    <property type="evidence" value="ECO:0007669"/>
    <property type="project" value="UniProtKB-EC"/>
</dbReference>
<dbReference type="InterPro" id="IPR013818">
    <property type="entry name" value="Lipase"/>
</dbReference>
<keyword evidence="6" id="KW-0378">Hydrolase</keyword>
<dbReference type="Proteomes" id="UP000479190">
    <property type="component" value="Unassembled WGS sequence"/>
</dbReference>
<comment type="catalytic activity">
    <reaction evidence="1">
        <text>a 1,2-diacyl-sn-glycero-3-phosphocholine + H2O = a 2-acyl-sn-glycero-3-phosphocholine + a fatty acid + H(+)</text>
        <dbReference type="Rhea" id="RHEA:18689"/>
        <dbReference type="ChEBI" id="CHEBI:15377"/>
        <dbReference type="ChEBI" id="CHEBI:15378"/>
        <dbReference type="ChEBI" id="CHEBI:28868"/>
        <dbReference type="ChEBI" id="CHEBI:57643"/>
        <dbReference type="ChEBI" id="CHEBI:57875"/>
        <dbReference type="EC" id="3.1.1.32"/>
    </reaction>
</comment>
<dbReference type="InterPro" id="IPR000734">
    <property type="entry name" value="TAG_lipase"/>
</dbReference>
<dbReference type="AlphaFoldDB" id="A0A6H5IS93"/>
<proteinExistence type="inferred from homology"/>
<protein>
    <recommendedName>
        <fullName evidence="4">phospholipase A1</fullName>
        <ecNumber evidence="4">3.1.1.32</ecNumber>
    </recommendedName>
</protein>
<dbReference type="SUPFAM" id="SSF53474">
    <property type="entry name" value="alpha/beta-Hydrolases"/>
    <property type="match status" value="1"/>
</dbReference>
<evidence type="ECO:0000256" key="7">
    <source>
        <dbReference type="ARBA" id="ARBA00023157"/>
    </source>
</evidence>
<evidence type="ECO:0000256" key="8">
    <source>
        <dbReference type="RuleBase" id="RU004262"/>
    </source>
</evidence>
<keyword evidence="7" id="KW-1015">Disulfide bond</keyword>
<comment type="similarity">
    <text evidence="3 8">Belongs to the AB hydrolase superfamily. Lipase family.</text>
</comment>
<comment type="subcellular location">
    <subcellularLocation>
        <location evidence="2">Secreted</location>
    </subcellularLocation>
</comment>
<dbReference type="InterPro" id="IPR029058">
    <property type="entry name" value="AB_hydrolase_fold"/>
</dbReference>
<evidence type="ECO:0000256" key="4">
    <source>
        <dbReference type="ARBA" id="ARBA00013179"/>
    </source>
</evidence>
<feature type="domain" description="Lipase" evidence="9">
    <location>
        <begin position="39"/>
        <end position="395"/>
    </location>
</feature>
<organism evidence="10 11">
    <name type="scientific">Trichogramma brassicae</name>
    <dbReference type="NCBI Taxonomy" id="86971"/>
    <lineage>
        <taxon>Eukaryota</taxon>
        <taxon>Metazoa</taxon>
        <taxon>Ecdysozoa</taxon>
        <taxon>Arthropoda</taxon>
        <taxon>Hexapoda</taxon>
        <taxon>Insecta</taxon>
        <taxon>Pterygota</taxon>
        <taxon>Neoptera</taxon>
        <taxon>Endopterygota</taxon>
        <taxon>Hymenoptera</taxon>
        <taxon>Apocrita</taxon>
        <taxon>Proctotrupomorpha</taxon>
        <taxon>Chalcidoidea</taxon>
        <taxon>Trichogrammatidae</taxon>
        <taxon>Trichogramma</taxon>
    </lineage>
</organism>
<evidence type="ECO:0000259" key="9">
    <source>
        <dbReference type="Pfam" id="PF00151"/>
    </source>
</evidence>
<gene>
    <name evidence="10" type="ORF">TBRA_LOCUS11460</name>
</gene>